<dbReference type="GO" id="GO:0005506">
    <property type="term" value="F:iron ion binding"/>
    <property type="evidence" value="ECO:0007669"/>
    <property type="project" value="InterPro"/>
</dbReference>
<dbReference type="GO" id="GO:0016020">
    <property type="term" value="C:membrane"/>
    <property type="evidence" value="ECO:0007669"/>
    <property type="project" value="UniProtKB-SubCell"/>
</dbReference>
<dbReference type="EMBL" id="GILB01000748">
    <property type="protein sequence ID" value="NUU81081.1"/>
    <property type="molecule type" value="Transcribed_RNA"/>
</dbReference>
<name>A0A6M2E866_9ROSI</name>
<dbReference type="Gene3D" id="1.20.120.990">
    <property type="entry name" value="Glycosyltransferase family 88, C-terminal domain"/>
    <property type="match status" value="1"/>
</dbReference>
<evidence type="ECO:0000256" key="2">
    <source>
        <dbReference type="ARBA" id="ARBA00010617"/>
    </source>
</evidence>
<evidence type="ECO:0000256" key="9">
    <source>
        <dbReference type="ARBA" id="ARBA00023033"/>
    </source>
</evidence>
<evidence type="ECO:0000256" key="3">
    <source>
        <dbReference type="ARBA" id="ARBA00022617"/>
    </source>
</evidence>
<keyword evidence="5" id="KW-0479">Metal-binding</keyword>
<feature type="transmembrane region" description="Helical" evidence="11">
    <location>
        <begin position="77"/>
        <end position="100"/>
    </location>
</feature>
<dbReference type="InterPro" id="IPR036396">
    <property type="entry name" value="Cyt_P450_sf"/>
</dbReference>
<dbReference type="PANTHER" id="PTHR24282:SF148">
    <property type="entry name" value="CYTOCHROME P450 72A15-LIKE"/>
    <property type="match status" value="1"/>
</dbReference>
<keyword evidence="6 11" id="KW-1133">Transmembrane helix</keyword>
<dbReference type="GO" id="GO:0004497">
    <property type="term" value="F:monooxygenase activity"/>
    <property type="evidence" value="ECO:0007669"/>
    <property type="project" value="UniProtKB-KW"/>
</dbReference>
<evidence type="ECO:0000256" key="5">
    <source>
        <dbReference type="ARBA" id="ARBA00022723"/>
    </source>
</evidence>
<evidence type="ECO:0000313" key="12">
    <source>
        <dbReference type="EMBL" id="NUU81081.1"/>
    </source>
</evidence>
<keyword evidence="3" id="KW-0349">Heme</keyword>
<evidence type="ECO:0000256" key="7">
    <source>
        <dbReference type="ARBA" id="ARBA00023002"/>
    </source>
</evidence>
<evidence type="ECO:0000256" key="8">
    <source>
        <dbReference type="ARBA" id="ARBA00023004"/>
    </source>
</evidence>
<dbReference type="GO" id="GO:0020037">
    <property type="term" value="F:heme binding"/>
    <property type="evidence" value="ECO:0007669"/>
    <property type="project" value="InterPro"/>
</dbReference>
<keyword evidence="10 11" id="KW-0472">Membrane</keyword>
<dbReference type="GO" id="GO:0016705">
    <property type="term" value="F:oxidoreductase activity, acting on paired donors, with incorporation or reduction of molecular oxygen"/>
    <property type="evidence" value="ECO:0007669"/>
    <property type="project" value="InterPro"/>
</dbReference>
<keyword evidence="9" id="KW-0503">Monooxygenase</keyword>
<dbReference type="InterPro" id="IPR050665">
    <property type="entry name" value="Cytochrome_P450_Monooxygen"/>
</dbReference>
<dbReference type="SUPFAM" id="SSF48264">
    <property type="entry name" value="Cytochrome P450"/>
    <property type="match status" value="1"/>
</dbReference>
<comment type="subcellular location">
    <subcellularLocation>
        <location evidence="1">Membrane</location>
        <topology evidence="1">Single-pass membrane protein</topology>
    </subcellularLocation>
</comment>
<keyword evidence="8" id="KW-0408">Iron</keyword>
<reference evidence="12" key="1">
    <citation type="submission" date="2020-03" db="EMBL/GenBank/DDBJ databases">
        <authorList>
            <person name="Zhang R."/>
        </authorList>
    </citation>
    <scope>NUCLEOTIDE SEQUENCE</scope>
</reference>
<accession>A0A6M2E866</accession>
<proteinExistence type="inferred from homology"/>
<evidence type="ECO:0000256" key="10">
    <source>
        <dbReference type="ARBA" id="ARBA00023136"/>
    </source>
</evidence>
<protein>
    <submittedName>
        <fullName evidence="12">Uncharacterized protein</fullName>
    </submittedName>
</protein>
<keyword evidence="4 11" id="KW-0812">Transmembrane</keyword>
<evidence type="ECO:0000256" key="1">
    <source>
        <dbReference type="ARBA" id="ARBA00004167"/>
    </source>
</evidence>
<evidence type="ECO:0000256" key="11">
    <source>
        <dbReference type="SAM" id="Phobius"/>
    </source>
</evidence>
<keyword evidence="7" id="KW-0560">Oxidoreductase</keyword>
<evidence type="ECO:0000256" key="4">
    <source>
        <dbReference type="ARBA" id="ARBA00022692"/>
    </source>
</evidence>
<comment type="similarity">
    <text evidence="2">Belongs to the cytochrome P450 family.</text>
</comment>
<sequence length="121" mass="13541">MTPAFHAERLRGMIPAFSACCCDLVQRWKKLAGPQGSCELDVASEFNILASDVIARAAFGSSYEEGKKIFDLQKDQVILALEAFYSIYFPGLGYILMPFISCKFKLLPVLVKIFNQCLIIH</sequence>
<dbReference type="AlphaFoldDB" id="A0A6M2E866"/>
<organism evidence="12">
    <name type="scientific">Populus davidiana</name>
    <dbReference type="NCBI Taxonomy" id="266767"/>
    <lineage>
        <taxon>Eukaryota</taxon>
        <taxon>Viridiplantae</taxon>
        <taxon>Streptophyta</taxon>
        <taxon>Embryophyta</taxon>
        <taxon>Tracheophyta</taxon>
        <taxon>Spermatophyta</taxon>
        <taxon>Magnoliopsida</taxon>
        <taxon>eudicotyledons</taxon>
        <taxon>Gunneridae</taxon>
        <taxon>Pentapetalae</taxon>
        <taxon>rosids</taxon>
        <taxon>fabids</taxon>
        <taxon>Malpighiales</taxon>
        <taxon>Salicaceae</taxon>
        <taxon>Saliceae</taxon>
        <taxon>Populus</taxon>
    </lineage>
</organism>
<dbReference type="PANTHER" id="PTHR24282">
    <property type="entry name" value="CYTOCHROME P450 FAMILY MEMBER"/>
    <property type="match status" value="1"/>
</dbReference>
<evidence type="ECO:0000256" key="6">
    <source>
        <dbReference type="ARBA" id="ARBA00022989"/>
    </source>
</evidence>